<evidence type="ECO:0000313" key="1">
    <source>
        <dbReference type="EMBL" id="MBB6458797.1"/>
    </source>
</evidence>
<protein>
    <submittedName>
        <fullName evidence="1">Uncharacterized protein</fullName>
    </submittedName>
</protein>
<organism evidence="1 2">
    <name type="scientific">Acetobacter lovaniensis</name>
    <dbReference type="NCBI Taxonomy" id="104100"/>
    <lineage>
        <taxon>Bacteria</taxon>
        <taxon>Pseudomonadati</taxon>
        <taxon>Pseudomonadota</taxon>
        <taxon>Alphaproteobacteria</taxon>
        <taxon>Acetobacterales</taxon>
        <taxon>Acetobacteraceae</taxon>
        <taxon>Acetobacter</taxon>
    </lineage>
</organism>
<reference evidence="1 2" key="1">
    <citation type="submission" date="2020-08" db="EMBL/GenBank/DDBJ databases">
        <title>Genomic Encyclopedia of Type Strains, Phase IV (KMG-IV): sequencing the most valuable type-strain genomes for metagenomic binning, comparative biology and taxonomic classification.</title>
        <authorList>
            <person name="Goeker M."/>
        </authorList>
    </citation>
    <scope>NUCLEOTIDE SEQUENCE [LARGE SCALE GENOMIC DNA]</scope>
    <source>
        <strain evidence="1 2">DSM 4491</strain>
    </source>
</reference>
<comment type="caution">
    <text evidence="1">The sequence shown here is derived from an EMBL/GenBank/DDBJ whole genome shotgun (WGS) entry which is preliminary data.</text>
</comment>
<dbReference type="AlphaFoldDB" id="A0A841QLK7"/>
<proteinExistence type="predicted"/>
<sequence>MREELYIYAIRQSASCHNRCNGSSFCSFVKFTSNCYVVLTEKDSSYCVDIMNSKYFSYFIDCDINKYL</sequence>
<name>A0A841QLK7_9PROT</name>
<evidence type="ECO:0000313" key="2">
    <source>
        <dbReference type="Proteomes" id="UP000578000"/>
    </source>
</evidence>
<dbReference type="EMBL" id="JACHIE010000036">
    <property type="protein sequence ID" value="MBB6458797.1"/>
    <property type="molecule type" value="Genomic_DNA"/>
</dbReference>
<keyword evidence="2" id="KW-1185">Reference proteome</keyword>
<gene>
    <name evidence="1" type="ORF">HNR55_003416</name>
</gene>
<accession>A0A841QLK7</accession>
<dbReference type="Proteomes" id="UP000578000">
    <property type="component" value="Unassembled WGS sequence"/>
</dbReference>